<protein>
    <recommendedName>
        <fullName evidence="3">DUF4825 domain-containing protein</fullName>
    </recommendedName>
</protein>
<evidence type="ECO:0008006" key="3">
    <source>
        <dbReference type="Google" id="ProtNLM"/>
    </source>
</evidence>
<evidence type="ECO:0000313" key="2">
    <source>
        <dbReference type="Proteomes" id="UP001626603"/>
    </source>
</evidence>
<proteinExistence type="predicted"/>
<evidence type="ECO:0000313" key="1">
    <source>
        <dbReference type="EMBL" id="WOX55918.1"/>
    </source>
</evidence>
<sequence>MNKRYFLISLVLIVLLSAVVLLHYAPLSSEEGTVVLIHTAEEEVRIAEGDDRFGPLYEECLAVLHNLTPPVEMYVSREDLSNRMDEEEDTYVVLTLLEPTELVHSYHVGENSEKTRSETITLQSAIFGLHDSEPSADDDLLFVITDALREDGSPQVVAYESERGLEHLNALVNASLPGGGGTEVGN</sequence>
<reference evidence="1 2" key="1">
    <citation type="submission" date="2023-10" db="EMBL/GenBank/DDBJ databases">
        <title>The complete genome sequence of Methanoculleus palmolei DSM 4273.</title>
        <authorList>
            <person name="Lai S.-J."/>
            <person name="You Y.-T."/>
            <person name="Chen S.-C."/>
        </authorList>
    </citation>
    <scope>NUCLEOTIDE SEQUENCE [LARGE SCALE GENOMIC DNA]</scope>
    <source>
        <strain evidence="1 2">DSM 4273</strain>
    </source>
</reference>
<accession>A0ABD8AA44</accession>
<organism evidence="1 2">
    <name type="scientific">Methanoculleus palmolei</name>
    <dbReference type="NCBI Taxonomy" id="72612"/>
    <lineage>
        <taxon>Archaea</taxon>
        <taxon>Methanobacteriati</taxon>
        <taxon>Methanobacteriota</taxon>
        <taxon>Stenosarchaea group</taxon>
        <taxon>Methanomicrobia</taxon>
        <taxon>Methanomicrobiales</taxon>
        <taxon>Methanomicrobiaceae</taxon>
        <taxon>Methanoculleus</taxon>
    </lineage>
</organism>
<keyword evidence="2" id="KW-1185">Reference proteome</keyword>
<dbReference type="EMBL" id="CP137641">
    <property type="protein sequence ID" value="WOX55918.1"/>
    <property type="molecule type" value="Genomic_DNA"/>
</dbReference>
<dbReference type="Proteomes" id="UP001626603">
    <property type="component" value="Chromosome"/>
</dbReference>
<dbReference type="AlphaFoldDB" id="A0ABD8AA44"/>
<gene>
    <name evidence="1" type="ORF">R6Y95_00940</name>
</gene>
<name>A0ABD8AA44_9EURY</name>